<dbReference type="EMBL" id="LR586016">
    <property type="protein sequence ID" value="VIP05090.1"/>
    <property type="molecule type" value="Genomic_DNA"/>
</dbReference>
<dbReference type="Proteomes" id="UP000464378">
    <property type="component" value="Chromosome"/>
</dbReference>
<dbReference type="GO" id="GO:0071596">
    <property type="term" value="P:ubiquitin-dependent protein catabolic process via the N-end rule pathway"/>
    <property type="evidence" value="ECO:0007669"/>
    <property type="project" value="InterPro"/>
</dbReference>
<comment type="similarity">
    <text evidence="4">Belongs to the R-transferase family. Bpt subfamily.</text>
</comment>
<dbReference type="InterPro" id="IPR007471">
    <property type="entry name" value="N-end_Aminoacyl_Trfase_N"/>
</dbReference>
<evidence type="ECO:0000259" key="5">
    <source>
        <dbReference type="Pfam" id="PF04376"/>
    </source>
</evidence>
<dbReference type="PANTHER" id="PTHR21367:SF1">
    <property type="entry name" value="ARGINYL-TRNA--PROTEIN TRANSFERASE 1"/>
    <property type="match status" value="1"/>
</dbReference>
<keyword evidence="8" id="KW-1185">Reference proteome</keyword>
<dbReference type="PANTHER" id="PTHR21367">
    <property type="entry name" value="ARGININE-TRNA-PROTEIN TRANSFERASE 1"/>
    <property type="match status" value="1"/>
</dbReference>
<comment type="catalytic activity">
    <reaction evidence="4">
        <text>N-terminal L-aspartyl-[protein] + L-leucyl-tRNA(Leu) = N-terminal L-leucyl-L-aspartyl-[protein] + tRNA(Leu) + H(+)</text>
        <dbReference type="Rhea" id="RHEA:50420"/>
        <dbReference type="Rhea" id="RHEA-COMP:9613"/>
        <dbReference type="Rhea" id="RHEA-COMP:9622"/>
        <dbReference type="Rhea" id="RHEA-COMP:12669"/>
        <dbReference type="Rhea" id="RHEA-COMP:12674"/>
        <dbReference type="ChEBI" id="CHEBI:15378"/>
        <dbReference type="ChEBI" id="CHEBI:64720"/>
        <dbReference type="ChEBI" id="CHEBI:78442"/>
        <dbReference type="ChEBI" id="CHEBI:78494"/>
        <dbReference type="ChEBI" id="CHEBI:133042"/>
        <dbReference type="EC" id="2.3.2.29"/>
    </reaction>
</comment>
<feature type="domain" description="N-end aminoacyl transferase N-terminal" evidence="5">
    <location>
        <begin position="12"/>
        <end position="81"/>
    </location>
</feature>
<accession>A0A6C2YTX4</accession>
<keyword evidence="3 4" id="KW-0012">Acyltransferase</keyword>
<comment type="function">
    <text evidence="4">Functions in the N-end rule pathway of protein degradation where it conjugates Leu from its aminoacyl-tRNA to the N-termini of proteins containing an N-terminal aspartate or glutamate.</text>
</comment>
<name>A0A6C2YTX4_9BACT</name>
<evidence type="ECO:0000256" key="4">
    <source>
        <dbReference type="HAMAP-Rule" id="MF_00689"/>
    </source>
</evidence>
<evidence type="ECO:0000313" key="8">
    <source>
        <dbReference type="Proteomes" id="UP000464378"/>
    </source>
</evidence>
<sequence>MESMFHFVSPPSQCTYLPDEEWEMEYHIVANMTAAEYAAKMQQGWRRFGHALFQPRCSHCQACQSLRISVPKYEPNRSQRRAWKANQHVRLMIGAPSATRAKLELYDRYHAFQSDFKGWPGHDPKSLADYVESFVANPFPTEEWCYYEGDKLVGVGYVDALPVGLSAIYFYYDPDTRDRSPGTFNVMRILHEAARRKLPWVYLGYYVENCRSLAYKSKFLPNQVYRQRQGWIDYRTMESPGESH</sequence>
<evidence type="ECO:0000259" key="6">
    <source>
        <dbReference type="Pfam" id="PF04377"/>
    </source>
</evidence>
<organism evidence="7">
    <name type="scientific">Tuwongella immobilis</name>
    <dbReference type="NCBI Taxonomy" id="692036"/>
    <lineage>
        <taxon>Bacteria</taxon>
        <taxon>Pseudomonadati</taxon>
        <taxon>Planctomycetota</taxon>
        <taxon>Planctomycetia</taxon>
        <taxon>Gemmatales</taxon>
        <taxon>Gemmataceae</taxon>
        <taxon>Tuwongella</taxon>
    </lineage>
</organism>
<comment type="catalytic activity">
    <reaction evidence="4">
        <text>N-terminal L-glutamyl-[protein] + L-leucyl-tRNA(Leu) = N-terminal L-leucyl-L-glutamyl-[protein] + tRNA(Leu) + H(+)</text>
        <dbReference type="Rhea" id="RHEA:50412"/>
        <dbReference type="Rhea" id="RHEA-COMP:9613"/>
        <dbReference type="Rhea" id="RHEA-COMP:9622"/>
        <dbReference type="Rhea" id="RHEA-COMP:12664"/>
        <dbReference type="Rhea" id="RHEA-COMP:12668"/>
        <dbReference type="ChEBI" id="CHEBI:15378"/>
        <dbReference type="ChEBI" id="CHEBI:64721"/>
        <dbReference type="ChEBI" id="CHEBI:78442"/>
        <dbReference type="ChEBI" id="CHEBI:78494"/>
        <dbReference type="ChEBI" id="CHEBI:133041"/>
        <dbReference type="EC" id="2.3.2.29"/>
    </reaction>
</comment>
<dbReference type="InterPro" id="IPR007472">
    <property type="entry name" value="N-end_Aminoacyl_Trfase_C"/>
</dbReference>
<dbReference type="AlphaFoldDB" id="A0A6C2YTX4"/>
<evidence type="ECO:0000256" key="3">
    <source>
        <dbReference type="ARBA" id="ARBA00023315"/>
    </source>
</evidence>
<dbReference type="GO" id="GO:0008914">
    <property type="term" value="F:leucyl-tRNA--protein transferase activity"/>
    <property type="evidence" value="ECO:0007669"/>
    <property type="project" value="UniProtKB-UniRule"/>
</dbReference>
<dbReference type="PIRSF" id="PIRSF037208">
    <property type="entry name" value="ATE_pro_prd"/>
    <property type="match status" value="1"/>
</dbReference>
<dbReference type="HAMAP" id="MF_00689">
    <property type="entry name" value="Bpt"/>
    <property type="match status" value="1"/>
</dbReference>
<comment type="subcellular location">
    <subcellularLocation>
        <location evidence="4">Cytoplasm</location>
    </subcellularLocation>
</comment>
<dbReference type="EC" id="2.3.2.29" evidence="4"/>
<reference evidence="7" key="1">
    <citation type="submission" date="2019-04" db="EMBL/GenBank/DDBJ databases">
        <authorList>
            <consortium name="Science for Life Laboratories"/>
        </authorList>
    </citation>
    <scope>NUCLEOTIDE SEQUENCE</scope>
    <source>
        <strain evidence="7">MBLW1</strain>
    </source>
</reference>
<dbReference type="EMBL" id="LR593887">
    <property type="protein sequence ID" value="VTS07536.1"/>
    <property type="molecule type" value="Genomic_DNA"/>
</dbReference>
<protein>
    <recommendedName>
        <fullName evidence="4">Aspartate/glutamate leucyltransferase</fullName>
        <ecNumber evidence="4">2.3.2.29</ecNumber>
    </recommendedName>
</protein>
<dbReference type="InParanoid" id="A0A6C2YTX4"/>
<gene>
    <name evidence="4" type="primary">bpt</name>
    <name evidence="7" type="ORF">GMBLW1_41030</name>
</gene>
<dbReference type="Pfam" id="PF04376">
    <property type="entry name" value="ATE_N"/>
    <property type="match status" value="1"/>
</dbReference>
<dbReference type="GO" id="GO:0004057">
    <property type="term" value="F:arginyl-tRNA--protein transferase activity"/>
    <property type="evidence" value="ECO:0007669"/>
    <property type="project" value="InterPro"/>
</dbReference>
<dbReference type="InterPro" id="IPR017138">
    <property type="entry name" value="Asp_Glu_LeuTrfase"/>
</dbReference>
<dbReference type="Pfam" id="PF04377">
    <property type="entry name" value="ATE_C"/>
    <property type="match status" value="1"/>
</dbReference>
<dbReference type="RefSeq" id="WP_162660089.1">
    <property type="nucleotide sequence ID" value="NZ_LR593887.1"/>
</dbReference>
<evidence type="ECO:0000313" key="7">
    <source>
        <dbReference type="EMBL" id="VIP05090.1"/>
    </source>
</evidence>
<evidence type="ECO:0000256" key="2">
    <source>
        <dbReference type="ARBA" id="ARBA00022679"/>
    </source>
</evidence>
<dbReference type="GO" id="GO:0005737">
    <property type="term" value="C:cytoplasm"/>
    <property type="evidence" value="ECO:0007669"/>
    <property type="project" value="UniProtKB-SubCell"/>
</dbReference>
<proteinExistence type="inferred from homology"/>
<keyword evidence="2 4" id="KW-0808">Transferase</keyword>
<dbReference type="SUPFAM" id="SSF55729">
    <property type="entry name" value="Acyl-CoA N-acyltransferases (Nat)"/>
    <property type="match status" value="1"/>
</dbReference>
<feature type="domain" description="N-end rule aminoacyl transferase C-terminal" evidence="6">
    <location>
        <begin position="102"/>
        <end position="225"/>
    </location>
</feature>
<dbReference type="NCBIfam" id="NF002346">
    <property type="entry name" value="PRK01305.2-3"/>
    <property type="match status" value="1"/>
</dbReference>
<evidence type="ECO:0000256" key="1">
    <source>
        <dbReference type="ARBA" id="ARBA00022490"/>
    </source>
</evidence>
<dbReference type="InterPro" id="IPR030700">
    <property type="entry name" value="N-end_Aminoacyl_Trfase"/>
</dbReference>
<dbReference type="KEGG" id="tim:GMBLW1_41030"/>
<dbReference type="InterPro" id="IPR016181">
    <property type="entry name" value="Acyl_CoA_acyltransferase"/>
</dbReference>
<keyword evidence="1 4" id="KW-0963">Cytoplasm</keyword>